<dbReference type="PANTHER" id="PTHR10655:SF63">
    <property type="entry name" value="PHOSPHOLIPASE_CARBOXYLESTERASE_THIOESTERASE DOMAIN-CONTAINING PROTEIN"/>
    <property type="match status" value="1"/>
</dbReference>
<dbReference type="InterPro" id="IPR029058">
    <property type="entry name" value="AB_hydrolase_fold"/>
</dbReference>
<dbReference type="STRING" id="1149755.A0A2J6RFN5"/>
<evidence type="ECO:0000313" key="3">
    <source>
        <dbReference type="EMBL" id="PMD37326.1"/>
    </source>
</evidence>
<sequence length="264" mass="29438">METTTHTVPPQSDNHSHTIILLHGRDSIASEFACEFFESQAGDGQTLPQVFPTFKWVFPASRMRNSARFESDLSQWFDIWSVEEPSEKKGIQIDGLRESIEEILDVIRGEALLVPQSRIILGGISQGCATAIHTLLYAGIRLGGFVGFCSWLPFQEDIAAITASSISHDTTIRKIRSIFSGSDYEPASLTELKQKSQGPAIETPVFLSHSLDDNVVPIQNGRELKRTISDLGFKTIWKEYEDGGHWINESQGVDDVIAFLKDRL</sequence>
<keyword evidence="4" id="KW-1185">Reference proteome</keyword>
<reference evidence="3 4" key="1">
    <citation type="submission" date="2016-04" db="EMBL/GenBank/DDBJ databases">
        <title>A degradative enzymes factory behind the ericoid mycorrhizal symbiosis.</title>
        <authorList>
            <consortium name="DOE Joint Genome Institute"/>
            <person name="Martino E."/>
            <person name="Morin E."/>
            <person name="Grelet G."/>
            <person name="Kuo A."/>
            <person name="Kohler A."/>
            <person name="Daghino S."/>
            <person name="Barry K."/>
            <person name="Choi C."/>
            <person name="Cichocki N."/>
            <person name="Clum A."/>
            <person name="Copeland A."/>
            <person name="Hainaut M."/>
            <person name="Haridas S."/>
            <person name="Labutti K."/>
            <person name="Lindquist E."/>
            <person name="Lipzen A."/>
            <person name="Khouja H.-R."/>
            <person name="Murat C."/>
            <person name="Ohm R."/>
            <person name="Olson A."/>
            <person name="Spatafora J."/>
            <person name="Veneault-Fourrey C."/>
            <person name="Henrissat B."/>
            <person name="Grigoriev I."/>
            <person name="Martin F."/>
            <person name="Perotto S."/>
        </authorList>
    </citation>
    <scope>NUCLEOTIDE SEQUENCE [LARGE SCALE GENOMIC DNA]</scope>
    <source>
        <strain evidence="3 4">F</strain>
    </source>
</reference>
<dbReference type="GO" id="GO:0005737">
    <property type="term" value="C:cytoplasm"/>
    <property type="evidence" value="ECO:0007669"/>
    <property type="project" value="TreeGrafter"/>
</dbReference>
<feature type="domain" description="Phospholipase/carboxylesterase/thioesterase" evidence="2">
    <location>
        <begin position="188"/>
        <end position="261"/>
    </location>
</feature>
<dbReference type="AlphaFoldDB" id="A0A2J6RFN5"/>
<evidence type="ECO:0000313" key="4">
    <source>
        <dbReference type="Proteomes" id="UP000235786"/>
    </source>
</evidence>
<dbReference type="SUPFAM" id="SSF53474">
    <property type="entry name" value="alpha/beta-Hydrolases"/>
    <property type="match status" value="1"/>
</dbReference>
<feature type="domain" description="Phospholipase/carboxylesterase/thioesterase" evidence="2">
    <location>
        <begin position="7"/>
        <end position="160"/>
    </location>
</feature>
<dbReference type="GO" id="GO:0008474">
    <property type="term" value="F:palmitoyl-(protein) hydrolase activity"/>
    <property type="evidence" value="ECO:0007669"/>
    <property type="project" value="TreeGrafter"/>
</dbReference>
<proteinExistence type="inferred from homology"/>
<protein>
    <submittedName>
        <fullName evidence="3">Alpha/beta-hydrolase</fullName>
    </submittedName>
</protein>
<dbReference type="EMBL" id="KZ613949">
    <property type="protein sequence ID" value="PMD37326.1"/>
    <property type="molecule type" value="Genomic_DNA"/>
</dbReference>
<dbReference type="Gene3D" id="3.40.50.1820">
    <property type="entry name" value="alpha/beta hydrolase"/>
    <property type="match status" value="1"/>
</dbReference>
<comment type="similarity">
    <text evidence="1">Belongs to the AB hydrolase superfamily. AB hydrolase 2 family.</text>
</comment>
<dbReference type="Pfam" id="PF02230">
    <property type="entry name" value="Abhydrolase_2"/>
    <property type="match status" value="2"/>
</dbReference>
<dbReference type="Proteomes" id="UP000235786">
    <property type="component" value="Unassembled WGS sequence"/>
</dbReference>
<name>A0A2J6RFN5_HYAVF</name>
<gene>
    <name evidence="3" type="ORF">L207DRAFT_514609</name>
</gene>
<dbReference type="GO" id="GO:0052689">
    <property type="term" value="F:carboxylic ester hydrolase activity"/>
    <property type="evidence" value="ECO:0007669"/>
    <property type="project" value="TreeGrafter"/>
</dbReference>
<dbReference type="OrthoDB" id="2418081at2759"/>
<keyword evidence="3" id="KW-0378">Hydrolase</keyword>
<evidence type="ECO:0000256" key="1">
    <source>
        <dbReference type="ARBA" id="ARBA00006499"/>
    </source>
</evidence>
<accession>A0A2J6RFN5</accession>
<evidence type="ECO:0000259" key="2">
    <source>
        <dbReference type="Pfam" id="PF02230"/>
    </source>
</evidence>
<organism evidence="3 4">
    <name type="scientific">Hyaloscypha variabilis (strain UAMH 11265 / GT02V1 / F)</name>
    <name type="common">Meliniomyces variabilis</name>
    <dbReference type="NCBI Taxonomy" id="1149755"/>
    <lineage>
        <taxon>Eukaryota</taxon>
        <taxon>Fungi</taxon>
        <taxon>Dikarya</taxon>
        <taxon>Ascomycota</taxon>
        <taxon>Pezizomycotina</taxon>
        <taxon>Leotiomycetes</taxon>
        <taxon>Helotiales</taxon>
        <taxon>Hyaloscyphaceae</taxon>
        <taxon>Hyaloscypha</taxon>
        <taxon>Hyaloscypha variabilis</taxon>
    </lineage>
</organism>
<dbReference type="InterPro" id="IPR050565">
    <property type="entry name" value="LYPA1-2/EST-like"/>
</dbReference>
<dbReference type="PANTHER" id="PTHR10655">
    <property type="entry name" value="LYSOPHOSPHOLIPASE-RELATED"/>
    <property type="match status" value="1"/>
</dbReference>
<dbReference type="InterPro" id="IPR003140">
    <property type="entry name" value="PLipase/COase/thioEstase"/>
</dbReference>